<organism evidence="1 2">
    <name type="scientific">Pedobacter metabolipauper</name>
    <dbReference type="NCBI Taxonomy" id="425513"/>
    <lineage>
        <taxon>Bacteria</taxon>
        <taxon>Pseudomonadati</taxon>
        <taxon>Bacteroidota</taxon>
        <taxon>Sphingobacteriia</taxon>
        <taxon>Sphingobacteriales</taxon>
        <taxon>Sphingobacteriaceae</taxon>
        <taxon>Pedobacter</taxon>
    </lineage>
</organism>
<evidence type="ECO:0000313" key="2">
    <source>
        <dbReference type="Proteomes" id="UP000295620"/>
    </source>
</evidence>
<evidence type="ECO:0000313" key="1">
    <source>
        <dbReference type="EMBL" id="TDQ09225.1"/>
    </source>
</evidence>
<dbReference type="Proteomes" id="UP000295620">
    <property type="component" value="Unassembled WGS sequence"/>
</dbReference>
<name>A0A4R6SXM6_9SPHI</name>
<proteinExistence type="predicted"/>
<comment type="caution">
    <text evidence="1">The sequence shown here is derived from an EMBL/GenBank/DDBJ whole genome shotgun (WGS) entry which is preliminary data.</text>
</comment>
<keyword evidence="2" id="KW-1185">Reference proteome</keyword>
<dbReference type="RefSeq" id="WP_133575328.1">
    <property type="nucleotide sequence ID" value="NZ_SNYC01000004.1"/>
</dbReference>
<dbReference type="AlphaFoldDB" id="A0A4R6SXM6"/>
<protein>
    <submittedName>
        <fullName evidence="1">Uncharacterized protein</fullName>
    </submittedName>
</protein>
<sequence>MKLIKIINLLLVALMLNYKAISQEISNLKDIISFSLPKGAKKISILGNDSSELKEFKDLDVKLNDKKIEYYTIDKALLRLNASGEKVKSNLLEERKESLDQLFIEYSGYYKSELKVIVNTKFLVLQSESKRSVNGKLTFYGVNRANDKLVSGVLCYKKTERASILKTLASILENINFRK</sequence>
<gene>
    <name evidence="1" type="ORF">ATK78_1379</name>
</gene>
<reference evidence="1 2" key="1">
    <citation type="submission" date="2019-03" db="EMBL/GenBank/DDBJ databases">
        <title>Genomic Encyclopedia of Archaeal and Bacterial Type Strains, Phase II (KMG-II): from individual species to whole genera.</title>
        <authorList>
            <person name="Goeker M."/>
        </authorList>
    </citation>
    <scope>NUCLEOTIDE SEQUENCE [LARGE SCALE GENOMIC DNA]</scope>
    <source>
        <strain evidence="1 2">DSM 19035</strain>
    </source>
</reference>
<accession>A0A4R6SXM6</accession>
<dbReference type="EMBL" id="SNYC01000004">
    <property type="protein sequence ID" value="TDQ09225.1"/>
    <property type="molecule type" value="Genomic_DNA"/>
</dbReference>